<dbReference type="AlphaFoldDB" id="A0A381UDX1"/>
<dbReference type="InterPro" id="IPR011659">
    <property type="entry name" value="WD40"/>
</dbReference>
<dbReference type="Pfam" id="PF07676">
    <property type="entry name" value="PD40"/>
    <property type="match status" value="2"/>
</dbReference>
<dbReference type="SUPFAM" id="SSF82171">
    <property type="entry name" value="DPP6 N-terminal domain-like"/>
    <property type="match status" value="1"/>
</dbReference>
<proteinExistence type="predicted"/>
<dbReference type="InterPro" id="IPR011042">
    <property type="entry name" value="6-blade_b-propeller_TolB-like"/>
</dbReference>
<dbReference type="Gene3D" id="2.120.10.30">
    <property type="entry name" value="TolB, C-terminal domain"/>
    <property type="match status" value="1"/>
</dbReference>
<evidence type="ECO:0008006" key="2">
    <source>
        <dbReference type="Google" id="ProtNLM"/>
    </source>
</evidence>
<gene>
    <name evidence="1" type="ORF">METZ01_LOCUS79183</name>
</gene>
<accession>A0A381UDX1</accession>
<protein>
    <recommendedName>
        <fullName evidence="2">Dipeptidylpeptidase IV N-terminal domain-containing protein</fullName>
    </recommendedName>
</protein>
<organism evidence="1">
    <name type="scientific">marine metagenome</name>
    <dbReference type="NCBI Taxonomy" id="408172"/>
    <lineage>
        <taxon>unclassified sequences</taxon>
        <taxon>metagenomes</taxon>
        <taxon>ecological metagenomes</taxon>
    </lineage>
</organism>
<reference evidence="1" key="1">
    <citation type="submission" date="2018-05" db="EMBL/GenBank/DDBJ databases">
        <authorList>
            <person name="Lanie J.A."/>
            <person name="Ng W.-L."/>
            <person name="Kazmierczak K.M."/>
            <person name="Andrzejewski T.M."/>
            <person name="Davidsen T.M."/>
            <person name="Wayne K.J."/>
            <person name="Tettelin H."/>
            <person name="Glass J.I."/>
            <person name="Rusch D."/>
            <person name="Podicherti R."/>
            <person name="Tsui H.-C.T."/>
            <person name="Winkler M.E."/>
        </authorList>
    </citation>
    <scope>NUCLEOTIDE SEQUENCE</scope>
</reference>
<sequence>MFFHNFSGSPAREILTGRASLLAITFLIACLSGPVSANPSDERIIFHSDRDGNSEIYRIELSGVEETRLTFNDSYDGFPSWSPDG</sequence>
<evidence type="ECO:0000313" key="1">
    <source>
        <dbReference type="EMBL" id="SVA26329.1"/>
    </source>
</evidence>
<feature type="non-terminal residue" evidence="1">
    <location>
        <position position="85"/>
    </location>
</feature>
<name>A0A381UDX1_9ZZZZ</name>
<dbReference type="EMBL" id="UINC01006240">
    <property type="protein sequence ID" value="SVA26329.1"/>
    <property type="molecule type" value="Genomic_DNA"/>
</dbReference>